<feature type="transmembrane region" description="Helical" evidence="8">
    <location>
        <begin position="415"/>
        <end position="434"/>
    </location>
</feature>
<evidence type="ECO:0000256" key="4">
    <source>
        <dbReference type="ARBA" id="ARBA00022692"/>
    </source>
</evidence>
<feature type="transmembrane region" description="Helical" evidence="8">
    <location>
        <begin position="385"/>
        <end position="403"/>
    </location>
</feature>
<dbReference type="PANTHER" id="PTHR23511">
    <property type="entry name" value="SYNAPTIC VESICLE GLYCOPROTEIN 2"/>
    <property type="match status" value="1"/>
</dbReference>
<evidence type="ECO:0000256" key="5">
    <source>
        <dbReference type="ARBA" id="ARBA00022989"/>
    </source>
</evidence>
<protein>
    <recommendedName>
        <fullName evidence="9">Major facilitator superfamily (MFS) profile domain-containing protein</fullName>
    </recommendedName>
</protein>
<dbReference type="GO" id="GO:0016020">
    <property type="term" value="C:membrane"/>
    <property type="evidence" value="ECO:0007669"/>
    <property type="project" value="UniProtKB-SubCell"/>
</dbReference>
<evidence type="ECO:0000256" key="8">
    <source>
        <dbReference type="SAM" id="Phobius"/>
    </source>
</evidence>
<dbReference type="PROSITE" id="PS50850">
    <property type="entry name" value="MFS"/>
    <property type="match status" value="1"/>
</dbReference>
<feature type="transmembrane region" description="Helical" evidence="8">
    <location>
        <begin position="440"/>
        <end position="461"/>
    </location>
</feature>
<feature type="transmembrane region" description="Helical" evidence="8">
    <location>
        <begin position="340"/>
        <end position="365"/>
    </location>
</feature>
<evidence type="ECO:0000256" key="6">
    <source>
        <dbReference type="ARBA" id="ARBA00023136"/>
    </source>
</evidence>
<dbReference type="GeneID" id="36570819"/>
<evidence type="ECO:0000256" key="2">
    <source>
        <dbReference type="ARBA" id="ARBA00008335"/>
    </source>
</evidence>
<feature type="transmembrane region" description="Helical" evidence="8">
    <location>
        <begin position="247"/>
        <end position="266"/>
    </location>
</feature>
<keyword evidence="6 8" id="KW-0472">Membrane</keyword>
<evidence type="ECO:0000256" key="1">
    <source>
        <dbReference type="ARBA" id="ARBA00004141"/>
    </source>
</evidence>
<dbReference type="InterPro" id="IPR011701">
    <property type="entry name" value="MFS"/>
</dbReference>
<keyword evidence="5 8" id="KW-1133">Transmembrane helix</keyword>
<feature type="domain" description="Major facilitator superfamily (MFS) profile" evidence="9">
    <location>
        <begin position="74"/>
        <end position="531"/>
    </location>
</feature>
<dbReference type="AlphaFoldDB" id="A0A2T3AXI3"/>
<reference evidence="10 11" key="1">
    <citation type="journal article" date="2018" name="New Phytol.">
        <title>Comparative genomics and transcriptomics depict ericoid mycorrhizal fungi as versatile saprotrophs and plant mutualists.</title>
        <authorList>
            <person name="Martino E."/>
            <person name="Morin E."/>
            <person name="Grelet G.A."/>
            <person name="Kuo A."/>
            <person name="Kohler A."/>
            <person name="Daghino S."/>
            <person name="Barry K.W."/>
            <person name="Cichocki N."/>
            <person name="Clum A."/>
            <person name="Dockter R.B."/>
            <person name="Hainaut M."/>
            <person name="Kuo R.C."/>
            <person name="LaButti K."/>
            <person name="Lindahl B.D."/>
            <person name="Lindquist E.A."/>
            <person name="Lipzen A."/>
            <person name="Khouja H.R."/>
            <person name="Magnuson J."/>
            <person name="Murat C."/>
            <person name="Ohm R.A."/>
            <person name="Singer S.W."/>
            <person name="Spatafora J.W."/>
            <person name="Wang M."/>
            <person name="Veneault-Fourrey C."/>
            <person name="Henrissat B."/>
            <person name="Grigoriev I.V."/>
            <person name="Martin F.M."/>
            <person name="Perotto S."/>
        </authorList>
    </citation>
    <scope>NUCLEOTIDE SEQUENCE [LARGE SCALE GENOMIC DNA]</scope>
    <source>
        <strain evidence="10 11">ATCC 22711</strain>
    </source>
</reference>
<dbReference type="Pfam" id="PF07690">
    <property type="entry name" value="MFS_1"/>
    <property type="match status" value="1"/>
</dbReference>
<comment type="subcellular location">
    <subcellularLocation>
        <location evidence="1">Membrane</location>
        <topology evidence="1">Multi-pass membrane protein</topology>
    </subcellularLocation>
</comment>
<keyword evidence="11" id="KW-1185">Reference proteome</keyword>
<evidence type="ECO:0000313" key="11">
    <source>
        <dbReference type="Proteomes" id="UP000241818"/>
    </source>
</evidence>
<dbReference type="EMBL" id="KZ679013">
    <property type="protein sequence ID" value="PSS14765.1"/>
    <property type="molecule type" value="Genomic_DNA"/>
</dbReference>
<keyword evidence="4 8" id="KW-0812">Transmembrane</keyword>
<dbReference type="PANTHER" id="PTHR23511:SF4">
    <property type="entry name" value="MAJOR FACILITATOR SUPERFAMILY (MFS) PROFILE DOMAIN-CONTAINING PROTEIN"/>
    <property type="match status" value="1"/>
</dbReference>
<dbReference type="CDD" id="cd17316">
    <property type="entry name" value="MFS_SV2_like"/>
    <property type="match status" value="1"/>
</dbReference>
<dbReference type="GO" id="GO:0022857">
    <property type="term" value="F:transmembrane transporter activity"/>
    <property type="evidence" value="ECO:0007669"/>
    <property type="project" value="InterPro"/>
</dbReference>
<sequence>MSVEAPVTLVSPEKGYANDDEIEKKMGSDSGEAGPEKIGQEQEVLGVLDLDPALNKKMHIVNNTLDEIGWTPYHWKLFFLNGFGYSVDALQLSLQGIIAGQAVFEFSPSYVRGLTIAVYVGMFVGALFWGFSADIIGRKTSFNVSLFICAIFTIVAGASPNWESLGFFIATSAFGAGGNLVLDTTVFLEYLPSNKQWLVTWLASWFGVGCTVAGLVAWGFMPNYSCSDPNVAPFTPCTKANNSGWRYLMYTMGTMIFLMSMARITVIRLRETPKFLLGQGKDAELVHNFQEIAEKYNRPCSITLEQLEACGTISSAHSRSKFSVGEFWIHIRNLFITKKIAFSTLLIWLSWAMIGLAYPLFNVFLPSYLASRGVEFGVTSTYETWRNYALVQVCGIFGPMLAGHMANWAPLGRRYTMIIGAVLTMAFFFAYSQVTSQAQNIAYSYVISFTLEIYYGTLYGYTVEVLPSAHRGTGNGIAVAFCRFMGAMSAVIATVANTETAGPIFICGALYGGMALCAFLSPFEPYGKRAS</sequence>
<feature type="transmembrane region" description="Helical" evidence="8">
    <location>
        <begin position="165"/>
        <end position="191"/>
    </location>
</feature>
<dbReference type="FunFam" id="1.20.1250.20:FF:000171">
    <property type="entry name" value="MFS general substrate transporter"/>
    <property type="match status" value="1"/>
</dbReference>
<evidence type="ECO:0000313" key="10">
    <source>
        <dbReference type="EMBL" id="PSS14765.1"/>
    </source>
</evidence>
<dbReference type="InterPro" id="IPR036259">
    <property type="entry name" value="MFS_trans_sf"/>
</dbReference>
<dbReference type="SUPFAM" id="SSF103473">
    <property type="entry name" value="MFS general substrate transporter"/>
    <property type="match status" value="1"/>
</dbReference>
<evidence type="ECO:0000256" key="3">
    <source>
        <dbReference type="ARBA" id="ARBA00022448"/>
    </source>
</evidence>
<organism evidence="10 11">
    <name type="scientific">Amorphotheca resinae ATCC 22711</name>
    <dbReference type="NCBI Taxonomy" id="857342"/>
    <lineage>
        <taxon>Eukaryota</taxon>
        <taxon>Fungi</taxon>
        <taxon>Dikarya</taxon>
        <taxon>Ascomycota</taxon>
        <taxon>Pezizomycotina</taxon>
        <taxon>Leotiomycetes</taxon>
        <taxon>Helotiales</taxon>
        <taxon>Amorphothecaceae</taxon>
        <taxon>Amorphotheca</taxon>
    </lineage>
</organism>
<feature type="transmembrane region" description="Helical" evidence="8">
    <location>
        <begin position="473"/>
        <end position="496"/>
    </location>
</feature>
<dbReference type="InterPro" id="IPR020846">
    <property type="entry name" value="MFS_dom"/>
</dbReference>
<feature type="transmembrane region" description="Helical" evidence="8">
    <location>
        <begin position="141"/>
        <end position="159"/>
    </location>
</feature>
<dbReference type="InParanoid" id="A0A2T3AXI3"/>
<feature type="transmembrane region" description="Helical" evidence="8">
    <location>
        <begin position="110"/>
        <end position="129"/>
    </location>
</feature>
<evidence type="ECO:0000256" key="7">
    <source>
        <dbReference type="SAM" id="MobiDB-lite"/>
    </source>
</evidence>
<feature type="transmembrane region" description="Helical" evidence="8">
    <location>
        <begin position="502"/>
        <end position="523"/>
    </location>
</feature>
<dbReference type="OrthoDB" id="3936150at2759"/>
<dbReference type="RefSeq" id="XP_024719364.1">
    <property type="nucleotide sequence ID" value="XM_024862738.1"/>
</dbReference>
<feature type="transmembrane region" description="Helical" evidence="8">
    <location>
        <begin position="198"/>
        <end position="221"/>
    </location>
</feature>
<accession>A0A2T3AXI3</accession>
<feature type="region of interest" description="Disordered" evidence="7">
    <location>
        <begin position="1"/>
        <end position="36"/>
    </location>
</feature>
<evidence type="ECO:0000259" key="9">
    <source>
        <dbReference type="PROSITE" id="PS50850"/>
    </source>
</evidence>
<comment type="similarity">
    <text evidence="2">Belongs to the major facilitator superfamily.</text>
</comment>
<dbReference type="Gene3D" id="1.20.1250.20">
    <property type="entry name" value="MFS general substrate transporter like domains"/>
    <property type="match status" value="1"/>
</dbReference>
<keyword evidence="3" id="KW-0813">Transport</keyword>
<dbReference type="Proteomes" id="UP000241818">
    <property type="component" value="Unassembled WGS sequence"/>
</dbReference>
<name>A0A2T3AXI3_AMORE</name>
<proteinExistence type="inferred from homology"/>
<gene>
    <name evidence="10" type="ORF">M430DRAFT_141917</name>
</gene>